<dbReference type="PIRSF" id="PIRSF026426">
    <property type="entry name" value="DUF1499"/>
    <property type="match status" value="1"/>
</dbReference>
<dbReference type="PANTHER" id="PTHR34801:SF6">
    <property type="entry name" value="SLL1620 PROTEIN"/>
    <property type="match status" value="1"/>
</dbReference>
<organism evidence="1 2">
    <name type="scientific">Nitrospina watsonii</name>
    <dbReference type="NCBI Taxonomy" id="1323948"/>
    <lineage>
        <taxon>Bacteria</taxon>
        <taxon>Pseudomonadati</taxon>
        <taxon>Nitrospinota/Tectimicrobiota group</taxon>
        <taxon>Nitrospinota</taxon>
        <taxon>Nitrospinia</taxon>
        <taxon>Nitrospinales</taxon>
        <taxon>Nitrospinaceae</taxon>
        <taxon>Nitrospina</taxon>
    </lineage>
</organism>
<dbReference type="InterPro" id="IPR010865">
    <property type="entry name" value="DUF1499"/>
</dbReference>
<protein>
    <recommendedName>
        <fullName evidence="3">DUF1499 domain-containing protein</fullName>
    </recommendedName>
</protein>
<dbReference type="Pfam" id="PF07386">
    <property type="entry name" value="DUF1499"/>
    <property type="match status" value="1"/>
</dbReference>
<gene>
    <name evidence="1" type="ORF">NSPWAT_0042</name>
</gene>
<proteinExistence type="predicted"/>
<keyword evidence="2" id="KW-1185">Reference proteome</keyword>
<evidence type="ECO:0008006" key="3">
    <source>
        <dbReference type="Google" id="ProtNLM"/>
    </source>
</evidence>
<evidence type="ECO:0000313" key="2">
    <source>
        <dbReference type="Proteomes" id="UP001157733"/>
    </source>
</evidence>
<accession>A0ABN8VVD8</accession>
<sequence length="164" mass="18294">MPLSISNKSNSNSVTTGIGKRLAAGVMLCFVLACSGTRPDHLGVAEQRLAPCPDSPNCVSSFAKDAEHRVEPMSFDGAPEQVMQALQKVLQQHDRVEIVTQEPLYLYAEFTSFVFRFVDDVEFLIDPATKTLHFRSASRIGRSDLGVNRERIESLRRDLARQKL</sequence>
<dbReference type="Proteomes" id="UP001157733">
    <property type="component" value="Chromosome"/>
</dbReference>
<name>A0ABN8VVD8_9BACT</name>
<dbReference type="EMBL" id="OX336137">
    <property type="protein sequence ID" value="CAI2716902.1"/>
    <property type="molecule type" value="Genomic_DNA"/>
</dbReference>
<dbReference type="PANTHER" id="PTHR34801">
    <property type="entry name" value="EXPRESSED PROTEIN"/>
    <property type="match status" value="1"/>
</dbReference>
<reference evidence="1 2" key="1">
    <citation type="submission" date="2022-09" db="EMBL/GenBank/DDBJ databases">
        <authorList>
            <person name="Kop L."/>
        </authorList>
    </citation>
    <scope>NUCLEOTIDE SEQUENCE [LARGE SCALE GENOMIC DNA]</scope>
    <source>
        <strain evidence="1 2">347</strain>
    </source>
</reference>
<evidence type="ECO:0000313" key="1">
    <source>
        <dbReference type="EMBL" id="CAI2716902.1"/>
    </source>
</evidence>